<sequence length="514" mass="59305">MCDQLRQDYLSCYGHETLKTPNIDALANMGVTFDNAFIQSPLCGPSRASFYTGRYMFSHGSNWNNFPLRVDEKTIGDYLSNFNVRTALVGKTHMLVDPKEIQRLKIFSDAELGIHLRECGFEPYTRDDGLHPDPIVDPDLEYNKYLSSKGYNDSHNPWNYAANAIEVEGKISSGWLMRHCSKPARVADEHSETAYMTDKAIEFINDAGKNSWCLHLSYIKPHWPYIVSSPYHDMYSKEDIKPVVRSSAELTDAHPVHKGFMDVSYSKVFSDDKVRDTVIPAYMGLIKQVDDHFGRLMRFLSENEYLENTLIVFTSDHGDYLGDHWLGEKDLYHNPSIKIPLIIYDPCREADGTRGSRNASLVESIDLLPTFIRFHSQESMPYRLEGTSLLDTLRTGKELSRKGAITELDYSCREEARRALEIEPEQCRGFVYTTKCWKYVMLEGYDAVLFNLIDDPDELINVVDDPNNRDIVQECREGIFEWLRKRRTRNQSEEEIKSLPRDFEKRAGIMIGVW</sequence>
<dbReference type="Gene3D" id="3.40.720.10">
    <property type="entry name" value="Alkaline Phosphatase, subunit A"/>
    <property type="match status" value="1"/>
</dbReference>
<evidence type="ECO:0000256" key="2">
    <source>
        <dbReference type="ARBA" id="ARBA00022801"/>
    </source>
</evidence>
<dbReference type="Proteomes" id="UP000599578">
    <property type="component" value="Unassembled WGS sequence"/>
</dbReference>
<dbReference type="AlphaFoldDB" id="A0A917ZB60"/>
<evidence type="ECO:0000256" key="1">
    <source>
        <dbReference type="ARBA" id="ARBA00022723"/>
    </source>
</evidence>
<proteinExistence type="predicted"/>
<dbReference type="PANTHER" id="PTHR45953:SF1">
    <property type="entry name" value="IDURONATE 2-SULFATASE"/>
    <property type="match status" value="1"/>
</dbReference>
<keyword evidence="1" id="KW-0479">Metal-binding</keyword>
<reference evidence="4 5" key="1">
    <citation type="journal article" date="2014" name="Int. J. Syst. Evol. Microbiol.">
        <title>Complete genome sequence of Corynebacterium casei LMG S-19264T (=DSM 44701T), isolated from a smear-ripened cheese.</title>
        <authorList>
            <consortium name="US DOE Joint Genome Institute (JGI-PGF)"/>
            <person name="Walter F."/>
            <person name="Albersmeier A."/>
            <person name="Kalinowski J."/>
            <person name="Ruckert C."/>
        </authorList>
    </citation>
    <scope>NUCLEOTIDE SEQUENCE [LARGE SCALE GENOMIC DNA]</scope>
    <source>
        <strain evidence="4 5">CGMCC 1.7286</strain>
    </source>
</reference>
<dbReference type="InterPro" id="IPR017850">
    <property type="entry name" value="Alkaline_phosphatase_core_sf"/>
</dbReference>
<dbReference type="PANTHER" id="PTHR45953">
    <property type="entry name" value="IDURONATE 2-SULFATASE"/>
    <property type="match status" value="1"/>
</dbReference>
<evidence type="ECO:0000313" key="5">
    <source>
        <dbReference type="Proteomes" id="UP000599578"/>
    </source>
</evidence>
<dbReference type="Pfam" id="PF00884">
    <property type="entry name" value="Sulfatase"/>
    <property type="match status" value="1"/>
</dbReference>
<organism evidence="4 5">
    <name type="scientific">Marinobacterium nitratireducens</name>
    <dbReference type="NCBI Taxonomy" id="518897"/>
    <lineage>
        <taxon>Bacteria</taxon>
        <taxon>Pseudomonadati</taxon>
        <taxon>Pseudomonadota</taxon>
        <taxon>Gammaproteobacteria</taxon>
        <taxon>Oceanospirillales</taxon>
        <taxon>Oceanospirillaceae</taxon>
        <taxon>Marinobacterium</taxon>
    </lineage>
</organism>
<dbReference type="GO" id="GO:0008484">
    <property type="term" value="F:sulfuric ester hydrolase activity"/>
    <property type="evidence" value="ECO:0007669"/>
    <property type="project" value="TreeGrafter"/>
</dbReference>
<feature type="domain" description="Sulfatase N-terminal" evidence="3">
    <location>
        <begin position="1"/>
        <end position="372"/>
    </location>
</feature>
<dbReference type="EMBL" id="BMLT01000003">
    <property type="protein sequence ID" value="GGO79885.1"/>
    <property type="molecule type" value="Genomic_DNA"/>
</dbReference>
<dbReference type="InterPro" id="IPR000917">
    <property type="entry name" value="Sulfatase_N"/>
</dbReference>
<comment type="caution">
    <text evidence="4">The sequence shown here is derived from an EMBL/GenBank/DDBJ whole genome shotgun (WGS) entry which is preliminary data.</text>
</comment>
<keyword evidence="5" id="KW-1185">Reference proteome</keyword>
<evidence type="ECO:0000259" key="3">
    <source>
        <dbReference type="Pfam" id="PF00884"/>
    </source>
</evidence>
<dbReference type="SUPFAM" id="SSF53649">
    <property type="entry name" value="Alkaline phosphatase-like"/>
    <property type="match status" value="1"/>
</dbReference>
<keyword evidence="2 4" id="KW-0378">Hydrolase</keyword>
<evidence type="ECO:0000313" key="4">
    <source>
        <dbReference type="EMBL" id="GGO79885.1"/>
    </source>
</evidence>
<accession>A0A917ZB60</accession>
<gene>
    <name evidence="4" type="ORF">GCM10011348_15320</name>
</gene>
<dbReference type="GO" id="GO:0005737">
    <property type="term" value="C:cytoplasm"/>
    <property type="evidence" value="ECO:0007669"/>
    <property type="project" value="TreeGrafter"/>
</dbReference>
<name>A0A917ZB60_9GAMM</name>
<dbReference type="GO" id="GO:0046872">
    <property type="term" value="F:metal ion binding"/>
    <property type="evidence" value="ECO:0007669"/>
    <property type="project" value="UniProtKB-KW"/>
</dbReference>
<protein>
    <submittedName>
        <fullName evidence="4">Phosphonate monoester hydrolase</fullName>
    </submittedName>
</protein>